<dbReference type="InterPro" id="IPR040151">
    <property type="entry name" value="Gfd2/YDR514C-like"/>
</dbReference>
<protein>
    <recommendedName>
        <fullName evidence="2">Gfd2/YDR514C-like C-terminal domain-containing protein</fullName>
    </recommendedName>
</protein>
<feature type="compositionally biased region" description="Basic and acidic residues" evidence="1">
    <location>
        <begin position="246"/>
        <end position="262"/>
    </location>
</feature>
<dbReference type="Proteomes" id="UP000664132">
    <property type="component" value="Unassembled WGS sequence"/>
</dbReference>
<dbReference type="EMBL" id="JAFJYH010000056">
    <property type="protein sequence ID" value="KAG4421998.1"/>
    <property type="molecule type" value="Genomic_DNA"/>
</dbReference>
<dbReference type="AlphaFoldDB" id="A0A8H7WBY4"/>
<comment type="caution">
    <text evidence="3">The sequence shown here is derived from an EMBL/GenBank/DDBJ whole genome shotgun (WGS) entry which is preliminary data.</text>
</comment>
<reference evidence="3" key="1">
    <citation type="submission" date="2021-02" db="EMBL/GenBank/DDBJ databases">
        <title>Genome sequence Cadophora malorum strain M34.</title>
        <authorList>
            <person name="Stefanovic E."/>
            <person name="Vu D."/>
            <person name="Scully C."/>
            <person name="Dijksterhuis J."/>
            <person name="Roader J."/>
            <person name="Houbraken J."/>
        </authorList>
    </citation>
    <scope>NUCLEOTIDE SEQUENCE</scope>
    <source>
        <strain evidence="3">M34</strain>
    </source>
</reference>
<organism evidence="3 4">
    <name type="scientific">Cadophora malorum</name>
    <dbReference type="NCBI Taxonomy" id="108018"/>
    <lineage>
        <taxon>Eukaryota</taxon>
        <taxon>Fungi</taxon>
        <taxon>Dikarya</taxon>
        <taxon>Ascomycota</taxon>
        <taxon>Pezizomycotina</taxon>
        <taxon>Leotiomycetes</taxon>
        <taxon>Helotiales</taxon>
        <taxon>Ploettnerulaceae</taxon>
        <taxon>Cadophora</taxon>
    </lineage>
</organism>
<evidence type="ECO:0000256" key="1">
    <source>
        <dbReference type="SAM" id="MobiDB-lite"/>
    </source>
</evidence>
<sequence length="295" mass="33194">MAEEKLRELPGTDSIRLLQRVLMEEVDEIIILSLDFGYSAHEGNKITQIGISTMSTNVWRELSPTEDARIIHSRCVRTPIKSLITSNFLFGESETVYRRNLVDFLRDALAQRSVDGSPQRVVLVGVGTLNELKILKDLGIDLQEKSFFAIEGILDLNAITKTLELPFRNRPSLLRILKHLEIFFREEYLHDSGNDAHFTLRALLMLAAIAFERIGGDEVMRSRVESLKTIALDLIDFSLDMPDEMKRQRRDQHAGKAAEARSRLSPVTGSNGGWLGGDDEEVCLASTLLGVQDLM</sequence>
<evidence type="ECO:0000313" key="4">
    <source>
        <dbReference type="Proteomes" id="UP000664132"/>
    </source>
</evidence>
<evidence type="ECO:0000313" key="3">
    <source>
        <dbReference type="EMBL" id="KAG4421998.1"/>
    </source>
</evidence>
<feature type="domain" description="Gfd2/YDR514C-like C-terminal" evidence="2">
    <location>
        <begin position="31"/>
        <end position="205"/>
    </location>
</feature>
<feature type="region of interest" description="Disordered" evidence="1">
    <location>
        <begin position="246"/>
        <end position="273"/>
    </location>
</feature>
<dbReference type="PANTHER" id="PTHR28083:SF1">
    <property type="entry name" value="GOOD FOR FULL DBP5 ACTIVITY PROTEIN 2"/>
    <property type="match status" value="1"/>
</dbReference>
<dbReference type="Pfam" id="PF21762">
    <property type="entry name" value="DEDDh_C"/>
    <property type="match status" value="1"/>
</dbReference>
<gene>
    <name evidence="3" type="ORF">IFR04_004857</name>
</gene>
<dbReference type="OrthoDB" id="5953249at2759"/>
<name>A0A8H7WBY4_9HELO</name>
<accession>A0A8H7WBY4</accession>
<proteinExistence type="predicted"/>
<keyword evidence="4" id="KW-1185">Reference proteome</keyword>
<dbReference type="InterPro" id="IPR048519">
    <property type="entry name" value="Gfd2/YDR514C-like_C"/>
</dbReference>
<dbReference type="PANTHER" id="PTHR28083">
    <property type="entry name" value="GOOD FOR FULL DBP5 ACTIVITY PROTEIN 2"/>
    <property type="match status" value="1"/>
</dbReference>
<evidence type="ECO:0000259" key="2">
    <source>
        <dbReference type="Pfam" id="PF21762"/>
    </source>
</evidence>